<name>A0A7J6VCP2_THATH</name>
<dbReference type="InterPro" id="IPR046960">
    <property type="entry name" value="PPR_At4g14850-like_plant"/>
</dbReference>
<keyword evidence="4" id="KW-1185">Reference proteome</keyword>
<feature type="repeat" description="PPR" evidence="2">
    <location>
        <begin position="120"/>
        <end position="154"/>
    </location>
</feature>
<accession>A0A7J6VCP2</accession>
<dbReference type="GO" id="GO:0003723">
    <property type="term" value="F:RNA binding"/>
    <property type="evidence" value="ECO:0007669"/>
    <property type="project" value="InterPro"/>
</dbReference>
<evidence type="ECO:0000313" key="4">
    <source>
        <dbReference type="Proteomes" id="UP000554482"/>
    </source>
</evidence>
<evidence type="ECO:0000256" key="1">
    <source>
        <dbReference type="ARBA" id="ARBA00022737"/>
    </source>
</evidence>
<comment type="caution">
    <text evidence="3">The sequence shown here is derived from an EMBL/GenBank/DDBJ whole genome shotgun (WGS) entry which is preliminary data.</text>
</comment>
<dbReference type="GO" id="GO:0099402">
    <property type="term" value="P:plant organ development"/>
    <property type="evidence" value="ECO:0007669"/>
    <property type="project" value="UniProtKB-ARBA"/>
</dbReference>
<dbReference type="AlphaFoldDB" id="A0A7J6VCP2"/>
<dbReference type="PANTHER" id="PTHR47926">
    <property type="entry name" value="PENTATRICOPEPTIDE REPEAT-CONTAINING PROTEIN"/>
    <property type="match status" value="1"/>
</dbReference>
<dbReference type="Pfam" id="PF01535">
    <property type="entry name" value="PPR"/>
    <property type="match status" value="3"/>
</dbReference>
<dbReference type="NCBIfam" id="TIGR00756">
    <property type="entry name" value="PPR"/>
    <property type="match status" value="3"/>
</dbReference>
<evidence type="ECO:0000313" key="3">
    <source>
        <dbReference type="EMBL" id="KAF5182663.1"/>
    </source>
</evidence>
<evidence type="ECO:0000256" key="2">
    <source>
        <dbReference type="PROSITE-ProRule" id="PRU00708"/>
    </source>
</evidence>
<dbReference type="Proteomes" id="UP000554482">
    <property type="component" value="Unassembled WGS sequence"/>
</dbReference>
<dbReference type="OrthoDB" id="185373at2759"/>
<dbReference type="InterPro" id="IPR011990">
    <property type="entry name" value="TPR-like_helical_dom_sf"/>
</dbReference>
<dbReference type="InterPro" id="IPR002885">
    <property type="entry name" value="PPR_rpt"/>
</dbReference>
<organism evidence="3 4">
    <name type="scientific">Thalictrum thalictroides</name>
    <name type="common">Rue-anemone</name>
    <name type="synonym">Anemone thalictroides</name>
    <dbReference type="NCBI Taxonomy" id="46969"/>
    <lineage>
        <taxon>Eukaryota</taxon>
        <taxon>Viridiplantae</taxon>
        <taxon>Streptophyta</taxon>
        <taxon>Embryophyta</taxon>
        <taxon>Tracheophyta</taxon>
        <taxon>Spermatophyta</taxon>
        <taxon>Magnoliopsida</taxon>
        <taxon>Ranunculales</taxon>
        <taxon>Ranunculaceae</taxon>
        <taxon>Thalictroideae</taxon>
        <taxon>Thalictrum</taxon>
    </lineage>
</organism>
<dbReference type="GO" id="GO:0009451">
    <property type="term" value="P:RNA modification"/>
    <property type="evidence" value="ECO:0007669"/>
    <property type="project" value="InterPro"/>
</dbReference>
<feature type="repeat" description="PPR" evidence="2">
    <location>
        <begin position="255"/>
        <end position="290"/>
    </location>
</feature>
<reference evidence="3 4" key="1">
    <citation type="submission" date="2020-06" db="EMBL/GenBank/DDBJ databases">
        <title>Transcriptomic and genomic resources for Thalictrum thalictroides and T. hernandezii: Facilitating candidate gene discovery in an emerging model plant lineage.</title>
        <authorList>
            <person name="Arias T."/>
            <person name="Riano-Pachon D.M."/>
            <person name="Di Stilio V.S."/>
        </authorList>
    </citation>
    <scope>NUCLEOTIDE SEQUENCE [LARGE SCALE GENOMIC DNA]</scope>
    <source>
        <strain evidence="4">cv. WT478/WT964</strain>
        <tissue evidence="3">Leaves</tissue>
    </source>
</reference>
<sequence>MTGYLSQSNAMESLPLFCKMGYSGIKPNEFTFSTILKAFTIVGVPENGTQVHLICAKTGFESMPVVGNSLIDKYSKFGKVLEAICLFDRMPFKNLISWNVMIAVCVSEAQQIFNLIVRKNVICWTAIIVGCRQEGHIHDAMDLFKQLRKTEIQVDSFILSIMISIFADFSLVEQGKQMHSYTIKVSSGLDLSVANSLIDVYKCGLTEEAKRCFHEISNPSMVSWTVMITEYGKHGYGSDAIHLFEQMQLENIDPDDVTYLAVLSACSHAGMTEEGCKYFSRLCDDRKIRPKVEHYACMVDLLGRAGRLEEAKNLIENIPVKTKCRDMADITRGL</sequence>
<dbReference type="EMBL" id="JABWDY010034455">
    <property type="protein sequence ID" value="KAF5182663.1"/>
    <property type="molecule type" value="Genomic_DNA"/>
</dbReference>
<protein>
    <submittedName>
        <fullName evidence="3">Pentatricopeptide repeat-containing protein</fullName>
    </submittedName>
</protein>
<dbReference type="PANTHER" id="PTHR47926:SF504">
    <property type="entry name" value="(WILD MALAYSIAN BANANA) HYPOTHETICAL PROTEIN"/>
    <property type="match status" value="1"/>
</dbReference>
<proteinExistence type="predicted"/>
<keyword evidence="1" id="KW-0677">Repeat</keyword>
<gene>
    <name evidence="3" type="ORF">FRX31_027750</name>
</gene>
<feature type="repeat" description="PPR" evidence="2">
    <location>
        <begin position="220"/>
        <end position="254"/>
    </location>
</feature>
<dbReference type="FunFam" id="1.25.40.10:FF:000158">
    <property type="entry name" value="pentatricopeptide repeat-containing protein At2g33680"/>
    <property type="match status" value="1"/>
</dbReference>
<dbReference type="PROSITE" id="PS51375">
    <property type="entry name" value="PPR"/>
    <property type="match status" value="3"/>
</dbReference>
<dbReference type="Pfam" id="PF13041">
    <property type="entry name" value="PPR_2"/>
    <property type="match status" value="1"/>
</dbReference>
<dbReference type="Gene3D" id="1.25.40.10">
    <property type="entry name" value="Tetratricopeptide repeat domain"/>
    <property type="match status" value="3"/>
</dbReference>